<protein>
    <recommendedName>
        <fullName evidence="1">Antitoxin FitA-like ribbon-helix-helix domain-containing protein</fullName>
    </recommendedName>
</protein>
<evidence type="ECO:0000259" key="1">
    <source>
        <dbReference type="Pfam" id="PF22513"/>
    </source>
</evidence>
<dbReference type="InterPro" id="IPR053853">
    <property type="entry name" value="FitA-like_RHH"/>
</dbReference>
<dbReference type="InterPro" id="IPR010985">
    <property type="entry name" value="Ribbon_hlx_hlx"/>
</dbReference>
<dbReference type="OrthoDB" id="7107936at2"/>
<organism evidence="2 3">
    <name type="scientific">Stackebrandtia albiflava</name>
    <dbReference type="NCBI Taxonomy" id="406432"/>
    <lineage>
        <taxon>Bacteria</taxon>
        <taxon>Bacillati</taxon>
        <taxon>Actinomycetota</taxon>
        <taxon>Actinomycetes</taxon>
        <taxon>Glycomycetales</taxon>
        <taxon>Glycomycetaceae</taxon>
        <taxon>Stackebrandtia</taxon>
    </lineage>
</organism>
<dbReference type="SUPFAM" id="SSF47598">
    <property type="entry name" value="Ribbon-helix-helix"/>
    <property type="match status" value="1"/>
</dbReference>
<proteinExistence type="predicted"/>
<dbReference type="Proteomes" id="UP000321617">
    <property type="component" value="Unassembled WGS sequence"/>
</dbReference>
<reference evidence="2 3" key="1">
    <citation type="journal article" date="2013" name="Stand. Genomic Sci.">
        <title>Genomic Encyclopedia of Type Strains, Phase I: The one thousand microbial genomes (KMG-I) project.</title>
        <authorList>
            <person name="Kyrpides N.C."/>
            <person name="Woyke T."/>
            <person name="Eisen J.A."/>
            <person name="Garrity G."/>
            <person name="Lilburn T.G."/>
            <person name="Beck B.J."/>
            <person name="Whitman W.B."/>
            <person name="Hugenholtz P."/>
            <person name="Klenk H.P."/>
        </authorList>
    </citation>
    <scope>NUCLEOTIDE SEQUENCE [LARGE SCALE GENOMIC DNA]</scope>
    <source>
        <strain evidence="2 3">DSM 45044</strain>
    </source>
</reference>
<dbReference type="EMBL" id="VLLL01000009">
    <property type="protein sequence ID" value="TWJ07965.1"/>
    <property type="molecule type" value="Genomic_DNA"/>
</dbReference>
<evidence type="ECO:0000313" key="2">
    <source>
        <dbReference type="EMBL" id="TWJ07965.1"/>
    </source>
</evidence>
<accession>A0A562UQR2</accession>
<keyword evidence="3" id="KW-1185">Reference proteome</keyword>
<gene>
    <name evidence="2" type="ORF">LX16_4748</name>
</gene>
<sequence length="78" mass="8871">MTVSITIRHVPESVRNELAARAAKNGRSLQEFLLHELSDLAARPPLDEVVARTRRRVSDLGSRVTPDHILDFRDADRR</sequence>
<dbReference type="Pfam" id="PF22513">
    <property type="entry name" value="FitA-like_RHH"/>
    <property type="match status" value="1"/>
</dbReference>
<dbReference type="AlphaFoldDB" id="A0A562UQR2"/>
<dbReference type="RefSeq" id="WP_147143406.1">
    <property type="nucleotide sequence ID" value="NZ_BAABIJ010000005.1"/>
</dbReference>
<comment type="caution">
    <text evidence="2">The sequence shown here is derived from an EMBL/GenBank/DDBJ whole genome shotgun (WGS) entry which is preliminary data.</text>
</comment>
<dbReference type="GO" id="GO:0006355">
    <property type="term" value="P:regulation of DNA-templated transcription"/>
    <property type="evidence" value="ECO:0007669"/>
    <property type="project" value="InterPro"/>
</dbReference>
<feature type="domain" description="Antitoxin FitA-like ribbon-helix-helix" evidence="1">
    <location>
        <begin position="4"/>
        <end position="37"/>
    </location>
</feature>
<name>A0A562UQR2_9ACTN</name>
<evidence type="ECO:0000313" key="3">
    <source>
        <dbReference type="Proteomes" id="UP000321617"/>
    </source>
</evidence>